<name>E6V6V1_VARPE</name>
<gene>
    <name evidence="3" type="ordered locus">Varpa_2965</name>
</gene>
<dbReference type="KEGG" id="vpe:Varpa_2965"/>
<reference evidence="4" key="1">
    <citation type="submission" date="2010-12" db="EMBL/GenBank/DDBJ databases">
        <title>Complete sequence of Variovorax paradoxus EPS.</title>
        <authorList>
            <consortium name="US DOE Joint Genome Institute"/>
            <person name="Lucas S."/>
            <person name="Copeland A."/>
            <person name="Lapidus A."/>
            <person name="Cheng J.-F."/>
            <person name="Goodwin L."/>
            <person name="Pitluck S."/>
            <person name="Teshima H."/>
            <person name="Detter J.C."/>
            <person name="Han C."/>
            <person name="Tapia R."/>
            <person name="Land M."/>
            <person name="Hauser L."/>
            <person name="Kyrpides N."/>
            <person name="Ivanova N."/>
            <person name="Ovchinnikova G."/>
            <person name="Orwin P."/>
            <person name="Han J.-I.G."/>
            <person name="Woyke T."/>
        </authorList>
    </citation>
    <scope>NUCLEOTIDE SEQUENCE [LARGE SCALE GENOMIC DNA]</scope>
    <source>
        <strain evidence="4">EPS</strain>
    </source>
</reference>
<dbReference type="PROSITE" id="PS51257">
    <property type="entry name" value="PROKAR_LIPOPROTEIN"/>
    <property type="match status" value="1"/>
</dbReference>
<dbReference type="InterPro" id="IPR001466">
    <property type="entry name" value="Beta-lactam-related"/>
</dbReference>
<feature type="signal peptide" evidence="1">
    <location>
        <begin position="1"/>
        <end position="20"/>
    </location>
</feature>
<dbReference type="EMBL" id="CP002417">
    <property type="protein sequence ID" value="ADU37155.1"/>
    <property type="molecule type" value="Genomic_DNA"/>
</dbReference>
<dbReference type="InterPro" id="IPR050789">
    <property type="entry name" value="Diverse_Enzym_Activities"/>
</dbReference>
<dbReference type="HOGENOM" id="CLU_030169_0_0_4"/>
<dbReference type="PANTHER" id="PTHR43283:SF14">
    <property type="entry name" value="BLL8153 PROTEIN"/>
    <property type="match status" value="1"/>
</dbReference>
<evidence type="ECO:0000313" key="3">
    <source>
        <dbReference type="EMBL" id="ADU37155.1"/>
    </source>
</evidence>
<feature type="domain" description="Beta-lactamase-related" evidence="2">
    <location>
        <begin position="127"/>
        <end position="411"/>
    </location>
</feature>
<sequence>MRLRRSTLSVLCTLSLVFLAACGGGGGGATGGGGVPLIPVPSAPTPPPAQEPIGTVRQMYDGALTPGLAVSTFRNIDRLFPTRTIAKGNVASTLAKHDRQITALTFTSNGTTYSLADFIGQNRVSGLLVLKDGKVALERYELGNTEQTRWMSMSIAKSMSSTLVGAALRDGLIASLDDQVVRYVPRLTGSAYDGVTVRQVLTMTSGVRWNETYTDPTSDRRAMLEAQISQKPGAILDLMAKLPRAAEPGARFNYSTGETHILGEILRGAIQRPLADYLSEKVWKKYGMQADANWWVESPDGLEVAGSGLSATLRDYGRFAQFFMDGGIAGGEKILPDNWLADATKPTALKGGGTVDYGYMWWLDGAPAGALDEGAFNAFGIFGQTIHINPKERLVVVVWSARTQPSAPAPVNEAAFFTAVTRAMQ</sequence>
<feature type="chain" id="PRO_5003213617" evidence="1">
    <location>
        <begin position="21"/>
        <end position="425"/>
    </location>
</feature>
<keyword evidence="1" id="KW-0732">Signal</keyword>
<dbReference type="Proteomes" id="UP000008917">
    <property type="component" value="Chromosome"/>
</dbReference>
<dbReference type="eggNOG" id="COG1680">
    <property type="taxonomic scope" value="Bacteria"/>
</dbReference>
<dbReference type="Gene3D" id="3.40.710.10">
    <property type="entry name" value="DD-peptidase/beta-lactamase superfamily"/>
    <property type="match status" value="1"/>
</dbReference>
<accession>E6V6V1</accession>
<dbReference type="OrthoDB" id="9814204at2"/>
<organism evidence="3 4">
    <name type="scientific">Variovorax paradoxus (strain EPS)</name>
    <dbReference type="NCBI Taxonomy" id="595537"/>
    <lineage>
        <taxon>Bacteria</taxon>
        <taxon>Pseudomonadati</taxon>
        <taxon>Pseudomonadota</taxon>
        <taxon>Betaproteobacteria</taxon>
        <taxon>Burkholderiales</taxon>
        <taxon>Comamonadaceae</taxon>
        <taxon>Variovorax</taxon>
    </lineage>
</organism>
<evidence type="ECO:0000256" key="1">
    <source>
        <dbReference type="SAM" id="SignalP"/>
    </source>
</evidence>
<evidence type="ECO:0000259" key="2">
    <source>
        <dbReference type="Pfam" id="PF00144"/>
    </source>
</evidence>
<dbReference type="Pfam" id="PF00144">
    <property type="entry name" value="Beta-lactamase"/>
    <property type="match status" value="1"/>
</dbReference>
<protein>
    <submittedName>
        <fullName evidence="3">Beta-lactamase</fullName>
    </submittedName>
</protein>
<dbReference type="AlphaFoldDB" id="E6V6V1"/>
<reference evidence="3 4" key="2">
    <citation type="journal article" date="2013" name="Genome Announc.">
        <title>Genome of the Root-Associated Plant Growth-Promoting Bacterium Variovorax paradoxus Strain EPS.</title>
        <authorList>
            <person name="Han J.I."/>
            <person name="Spain J.C."/>
            <person name="Leadbetter J.R."/>
            <person name="Ovchinnikova G."/>
            <person name="Goodwin L.A."/>
            <person name="Han C.S."/>
            <person name="Woyke T."/>
            <person name="Davenport K.W."/>
            <person name="Orwin P.M."/>
        </authorList>
    </citation>
    <scope>NUCLEOTIDE SEQUENCE [LARGE SCALE GENOMIC DNA]</scope>
    <source>
        <strain evidence="3 4">EPS</strain>
    </source>
</reference>
<dbReference type="InterPro" id="IPR012338">
    <property type="entry name" value="Beta-lactam/transpept-like"/>
</dbReference>
<dbReference type="SUPFAM" id="SSF56601">
    <property type="entry name" value="beta-lactamase/transpeptidase-like"/>
    <property type="match status" value="1"/>
</dbReference>
<dbReference type="PANTHER" id="PTHR43283">
    <property type="entry name" value="BETA-LACTAMASE-RELATED"/>
    <property type="match status" value="1"/>
</dbReference>
<proteinExistence type="predicted"/>
<dbReference type="RefSeq" id="WP_013541383.1">
    <property type="nucleotide sequence ID" value="NC_014931.1"/>
</dbReference>
<evidence type="ECO:0000313" key="4">
    <source>
        <dbReference type="Proteomes" id="UP000008917"/>
    </source>
</evidence>